<dbReference type="InterPro" id="IPR029000">
    <property type="entry name" value="Cyclophilin-like_dom_sf"/>
</dbReference>
<evidence type="ECO:0000256" key="1">
    <source>
        <dbReference type="ARBA" id="ARBA00023110"/>
    </source>
</evidence>
<keyword evidence="7" id="KW-1185">Reference proteome</keyword>
<evidence type="ECO:0000256" key="4">
    <source>
        <dbReference type="SAM" id="MobiDB-lite"/>
    </source>
</evidence>
<dbReference type="SUPFAM" id="SSF50891">
    <property type="entry name" value="Cyclophilin-like"/>
    <property type="match status" value="1"/>
</dbReference>
<evidence type="ECO:0000259" key="5">
    <source>
        <dbReference type="PROSITE" id="PS50072"/>
    </source>
</evidence>
<evidence type="ECO:0000313" key="6">
    <source>
        <dbReference type="EMBL" id="KAL1502895.1"/>
    </source>
</evidence>
<feature type="region of interest" description="Disordered" evidence="4">
    <location>
        <begin position="58"/>
        <end position="81"/>
    </location>
</feature>
<dbReference type="InterPro" id="IPR044666">
    <property type="entry name" value="Cyclophilin_A-like"/>
</dbReference>
<reference evidence="6 7" key="1">
    <citation type="journal article" date="2024" name="Science">
        <title>Giant polyketide synthase enzymes in the biosynthesis of giant marine polyether toxins.</title>
        <authorList>
            <person name="Fallon T.R."/>
            <person name="Shende V.V."/>
            <person name="Wierzbicki I.H."/>
            <person name="Pendleton A.L."/>
            <person name="Watervoot N.F."/>
            <person name="Auber R.P."/>
            <person name="Gonzalez D.J."/>
            <person name="Wisecaver J.H."/>
            <person name="Moore B.S."/>
        </authorList>
    </citation>
    <scope>NUCLEOTIDE SEQUENCE [LARGE SCALE GENOMIC DNA]</scope>
    <source>
        <strain evidence="6 7">12B1</strain>
    </source>
</reference>
<dbReference type="GO" id="GO:0003755">
    <property type="term" value="F:peptidyl-prolyl cis-trans isomerase activity"/>
    <property type="evidence" value="ECO:0007669"/>
    <property type="project" value="UniProtKB-UniRule"/>
</dbReference>
<keyword evidence="1 3" id="KW-0697">Rotamase</keyword>
<dbReference type="Pfam" id="PF00160">
    <property type="entry name" value="Pro_isomerase"/>
    <property type="match status" value="1"/>
</dbReference>
<dbReference type="Gene3D" id="2.40.100.10">
    <property type="entry name" value="Cyclophilin-like"/>
    <property type="match status" value="1"/>
</dbReference>
<dbReference type="Proteomes" id="UP001515480">
    <property type="component" value="Unassembled WGS sequence"/>
</dbReference>
<dbReference type="InterPro" id="IPR002130">
    <property type="entry name" value="Cyclophilin-type_PPIase_dom"/>
</dbReference>
<dbReference type="PRINTS" id="PR00153">
    <property type="entry name" value="CSAPPISMRASE"/>
</dbReference>
<keyword evidence="2 3" id="KW-0413">Isomerase</keyword>
<dbReference type="EC" id="5.2.1.8" evidence="3"/>
<evidence type="ECO:0000256" key="3">
    <source>
        <dbReference type="RuleBase" id="RU363019"/>
    </source>
</evidence>
<accession>A0AB34ILJ8</accession>
<comment type="similarity">
    <text evidence="3">Belongs to the cyclophilin-type PPIase family.</text>
</comment>
<feature type="region of interest" description="Disordered" evidence="4">
    <location>
        <begin position="191"/>
        <end position="214"/>
    </location>
</feature>
<organism evidence="6 7">
    <name type="scientific">Prymnesium parvum</name>
    <name type="common">Toxic golden alga</name>
    <dbReference type="NCBI Taxonomy" id="97485"/>
    <lineage>
        <taxon>Eukaryota</taxon>
        <taxon>Haptista</taxon>
        <taxon>Haptophyta</taxon>
        <taxon>Prymnesiophyceae</taxon>
        <taxon>Prymnesiales</taxon>
        <taxon>Prymnesiaceae</taxon>
        <taxon>Prymnesium</taxon>
    </lineage>
</organism>
<protein>
    <recommendedName>
        <fullName evidence="3">Peptidyl-prolyl cis-trans isomerase</fullName>
        <shortName evidence="3">PPIase</shortName>
        <ecNumber evidence="3">5.2.1.8</ecNumber>
    </recommendedName>
</protein>
<evidence type="ECO:0000256" key="2">
    <source>
        <dbReference type="ARBA" id="ARBA00023235"/>
    </source>
</evidence>
<dbReference type="InterPro" id="IPR020892">
    <property type="entry name" value="Cyclophilin-type_PPIase_CS"/>
</dbReference>
<evidence type="ECO:0000313" key="7">
    <source>
        <dbReference type="Proteomes" id="UP001515480"/>
    </source>
</evidence>
<dbReference type="AlphaFoldDB" id="A0AB34ILJ8"/>
<feature type="domain" description="PPIase cyclophilin-type" evidence="5">
    <location>
        <begin position="5"/>
        <end position="185"/>
    </location>
</feature>
<gene>
    <name evidence="6" type="ORF">AB1Y20_010968</name>
</gene>
<dbReference type="GO" id="GO:0006457">
    <property type="term" value="P:protein folding"/>
    <property type="evidence" value="ECO:0007669"/>
    <property type="project" value="InterPro"/>
</dbReference>
<name>A0AB34ILJ8_PRYPA</name>
<comment type="function">
    <text evidence="3">PPIases accelerate the folding of proteins. It catalyzes the cis-trans isomerization of proline imidic peptide bonds in oligopeptides.</text>
</comment>
<dbReference type="CDD" id="cd00317">
    <property type="entry name" value="cyclophilin"/>
    <property type="match status" value="1"/>
</dbReference>
<dbReference type="PANTHER" id="PTHR45625">
    <property type="entry name" value="PEPTIDYL-PROLYL CIS-TRANS ISOMERASE-RELATED"/>
    <property type="match status" value="1"/>
</dbReference>
<comment type="caution">
    <text evidence="6">The sequence shown here is derived from an EMBL/GenBank/DDBJ whole genome shotgun (WGS) entry which is preliminary data.</text>
</comment>
<sequence>MPNPIASFETTMGTIRAEIFLDQMPITASNFIDLAQSGFYNGLHFHRVIPDFMDQFGCPHSKNPKSPDAGTGGPPDGQFKNLVTGAMETRSGGGNIKDEFAAKISNEPGTLSMANTGAPNSGGSQFFMNTVHNDFLDWFTPGDSKHPVFGKALDKQSLDLMVAISKVKTVDDCPCTPIKMISVRRRTARVCQSPRDSPRQLSAGHGATLSETAPSHLNQRAIPARFCTACGVRA</sequence>
<proteinExistence type="inferred from homology"/>
<dbReference type="PANTHER" id="PTHR45625:SF4">
    <property type="entry name" value="PEPTIDYLPROLYL ISOMERASE DOMAIN AND WD REPEAT-CONTAINING PROTEIN 1"/>
    <property type="match status" value="1"/>
</dbReference>
<comment type="catalytic activity">
    <reaction evidence="3">
        <text>[protein]-peptidylproline (omega=180) = [protein]-peptidylproline (omega=0)</text>
        <dbReference type="Rhea" id="RHEA:16237"/>
        <dbReference type="Rhea" id="RHEA-COMP:10747"/>
        <dbReference type="Rhea" id="RHEA-COMP:10748"/>
        <dbReference type="ChEBI" id="CHEBI:83833"/>
        <dbReference type="ChEBI" id="CHEBI:83834"/>
        <dbReference type="EC" id="5.2.1.8"/>
    </reaction>
</comment>
<dbReference type="PROSITE" id="PS50072">
    <property type="entry name" value="CSA_PPIASE_2"/>
    <property type="match status" value="1"/>
</dbReference>
<dbReference type="PROSITE" id="PS00170">
    <property type="entry name" value="CSA_PPIASE_1"/>
    <property type="match status" value="1"/>
</dbReference>
<dbReference type="EMBL" id="JBGBPQ010000022">
    <property type="protein sequence ID" value="KAL1502895.1"/>
    <property type="molecule type" value="Genomic_DNA"/>
</dbReference>